<dbReference type="GO" id="GO:0005829">
    <property type="term" value="C:cytosol"/>
    <property type="evidence" value="ECO:0007669"/>
    <property type="project" value="TreeGrafter"/>
</dbReference>
<evidence type="ECO:0000256" key="1">
    <source>
        <dbReference type="ARBA" id="ARBA00022603"/>
    </source>
</evidence>
<dbReference type="Pfam" id="PF17827">
    <property type="entry name" value="PrmC_N"/>
    <property type="match status" value="1"/>
</dbReference>
<reference evidence="7 8" key="1">
    <citation type="submission" date="2016-10" db="EMBL/GenBank/DDBJ databases">
        <authorList>
            <person name="de Groot N.N."/>
        </authorList>
    </citation>
    <scope>NUCLEOTIDE SEQUENCE [LARGE SCALE GENOMIC DNA]</scope>
    <source>
        <strain evidence="7 8">Nm1</strain>
    </source>
</reference>
<gene>
    <name evidence="4" type="primary">prmB</name>
    <name evidence="7" type="ORF">SAMN05421881_102318</name>
</gene>
<dbReference type="NCBIfam" id="TIGR03533">
    <property type="entry name" value="L3_gln_methyl"/>
    <property type="match status" value="1"/>
</dbReference>
<dbReference type="Gene3D" id="1.10.8.10">
    <property type="entry name" value="DNA helicase RuvA subunit, C-terminal domain"/>
    <property type="match status" value="1"/>
</dbReference>
<evidence type="ECO:0000313" key="7">
    <source>
        <dbReference type="EMBL" id="SDY21093.1"/>
    </source>
</evidence>
<dbReference type="GO" id="GO:0003676">
    <property type="term" value="F:nucleic acid binding"/>
    <property type="evidence" value="ECO:0007669"/>
    <property type="project" value="InterPro"/>
</dbReference>
<dbReference type="PIRSF" id="PIRSF037167">
    <property type="entry name" value="Mtase_YfcB_prd"/>
    <property type="match status" value="1"/>
</dbReference>
<dbReference type="NCBIfam" id="TIGR03534">
    <property type="entry name" value="RF_mod_PrmC"/>
    <property type="match status" value="1"/>
</dbReference>
<keyword evidence="2 4" id="KW-0808">Transferase</keyword>
<dbReference type="Pfam" id="PF05175">
    <property type="entry name" value="MTS"/>
    <property type="match status" value="1"/>
</dbReference>
<dbReference type="RefSeq" id="WP_090413746.1">
    <property type="nucleotide sequence ID" value="NZ_FNOY01000023.1"/>
</dbReference>
<dbReference type="AlphaFoldDB" id="A0A1H3I077"/>
<dbReference type="InterPro" id="IPR007848">
    <property type="entry name" value="Small_mtfrase_dom"/>
</dbReference>
<evidence type="ECO:0000259" key="6">
    <source>
        <dbReference type="Pfam" id="PF17827"/>
    </source>
</evidence>
<dbReference type="OrthoDB" id="9800643at2"/>
<dbReference type="InterPro" id="IPR002052">
    <property type="entry name" value="DNA_methylase_N6_adenine_CS"/>
</dbReference>
<accession>A0A1H3I077</accession>
<keyword evidence="8" id="KW-1185">Reference proteome</keyword>
<dbReference type="EC" id="2.1.1.298" evidence="4"/>
<evidence type="ECO:0000256" key="2">
    <source>
        <dbReference type="ARBA" id="ARBA00022679"/>
    </source>
</evidence>
<dbReference type="InterPro" id="IPR040758">
    <property type="entry name" value="PrmC_N"/>
</dbReference>
<dbReference type="SUPFAM" id="SSF53335">
    <property type="entry name" value="S-adenosyl-L-methionine-dependent methyltransferases"/>
    <property type="match status" value="1"/>
</dbReference>
<keyword evidence="1 4" id="KW-0489">Methyltransferase</keyword>
<evidence type="ECO:0000256" key="4">
    <source>
        <dbReference type="HAMAP-Rule" id="MF_02125"/>
    </source>
</evidence>
<dbReference type="InterPro" id="IPR004556">
    <property type="entry name" value="HemK-like"/>
</dbReference>
<feature type="domain" description="Methyltransferase small" evidence="5">
    <location>
        <begin position="140"/>
        <end position="222"/>
    </location>
</feature>
<organism evidence="7 8">
    <name type="scientific">Nitrosomonas halophila</name>
    <dbReference type="NCBI Taxonomy" id="44576"/>
    <lineage>
        <taxon>Bacteria</taxon>
        <taxon>Pseudomonadati</taxon>
        <taxon>Pseudomonadota</taxon>
        <taxon>Betaproteobacteria</taxon>
        <taxon>Nitrosomonadales</taxon>
        <taxon>Nitrosomonadaceae</taxon>
        <taxon>Nitrosomonas</taxon>
    </lineage>
</organism>
<dbReference type="NCBIfam" id="TIGR00536">
    <property type="entry name" value="hemK_fam"/>
    <property type="match status" value="1"/>
</dbReference>
<dbReference type="Gene3D" id="3.40.50.150">
    <property type="entry name" value="Vaccinia Virus protein VP39"/>
    <property type="match status" value="1"/>
</dbReference>
<dbReference type="STRING" id="44576.SAMN05421881_102318"/>
<dbReference type="InterPro" id="IPR017127">
    <property type="entry name" value="Ribosome_uL3_MTase"/>
</dbReference>
<evidence type="ECO:0000256" key="3">
    <source>
        <dbReference type="ARBA" id="ARBA00022691"/>
    </source>
</evidence>
<sequence>MTFTKPSHHTTLHQAREELRSLRDMLRFAISYFNQTDLFLGHGLPTAYDEAAHLILHSLQLAPDQLNMFLDANLTRHERAQITRILERRVEEKIPAAYLTHEAWLGNFNFYVDERVIIPRSFIAELLETRLSPWIMDPDTVEAALDLCTGSGCLAIVLAHAFENAQIDAVDLSKDALEVAQKNVTNYDLSDRIRLIHSDLFSELAGKRYDLIISNPPYVNAASMATLPEEYRHEPEIALAGGQDGLDIIRRIFDEAGRHLTENGLLIMEIGHNREVLEQAFPRLPCTWLETSGGDQFVLMVKRAELPA</sequence>
<dbReference type="HAMAP" id="MF_02125">
    <property type="entry name" value="L3_methyltr_PrmB"/>
    <property type="match status" value="1"/>
</dbReference>
<dbReference type="InterPro" id="IPR019874">
    <property type="entry name" value="RF_methyltr_PrmC"/>
</dbReference>
<dbReference type="CDD" id="cd02440">
    <property type="entry name" value="AdoMet_MTases"/>
    <property type="match status" value="1"/>
</dbReference>
<protein>
    <recommendedName>
        <fullName evidence="4">Ribosomal protein uL3 glutamine methyltransferase</fullName>
        <shortName evidence="4">uL3 MTase</shortName>
        <ecNumber evidence="4">2.1.1.298</ecNumber>
    </recommendedName>
    <alternativeName>
        <fullName evidence="4">N5-glutamine methyltransferase PrmB</fullName>
    </alternativeName>
</protein>
<comment type="function">
    <text evidence="4">Methylates ribosomal protein uL3 on a specific glutamine residue.</text>
</comment>
<name>A0A1H3I077_9PROT</name>
<keyword evidence="7" id="KW-0687">Ribonucleoprotein</keyword>
<dbReference type="GO" id="GO:0036009">
    <property type="term" value="F:protein-glutamine N-methyltransferase activity"/>
    <property type="evidence" value="ECO:0007669"/>
    <property type="project" value="UniProtKB-UniRule"/>
</dbReference>
<dbReference type="InterPro" id="IPR029063">
    <property type="entry name" value="SAM-dependent_MTases_sf"/>
</dbReference>
<dbReference type="EMBL" id="FNOY01000023">
    <property type="protein sequence ID" value="SDY21093.1"/>
    <property type="molecule type" value="Genomic_DNA"/>
</dbReference>
<dbReference type="PANTHER" id="PTHR47806:SF1">
    <property type="entry name" value="RIBOSOMAL PROTEIN UL3 GLUTAMINE METHYLTRANSFERASE"/>
    <property type="match status" value="1"/>
</dbReference>
<dbReference type="Proteomes" id="UP000198640">
    <property type="component" value="Unassembled WGS sequence"/>
</dbReference>
<keyword evidence="3 4" id="KW-0949">S-adenosyl-L-methionine</keyword>
<dbReference type="PROSITE" id="PS00092">
    <property type="entry name" value="N6_MTASE"/>
    <property type="match status" value="1"/>
</dbReference>
<dbReference type="GO" id="GO:0032259">
    <property type="term" value="P:methylation"/>
    <property type="evidence" value="ECO:0007669"/>
    <property type="project" value="UniProtKB-KW"/>
</dbReference>
<dbReference type="PANTHER" id="PTHR47806">
    <property type="entry name" value="50S RIBOSOMAL PROTEIN L3 GLUTAMINE METHYLTRANSFERASE"/>
    <property type="match status" value="1"/>
</dbReference>
<proteinExistence type="inferred from homology"/>
<comment type="similarity">
    <text evidence="4">Belongs to the protein N5-glutamine methyltransferase family. PrmB subfamily.</text>
</comment>
<evidence type="ECO:0000313" key="8">
    <source>
        <dbReference type="Proteomes" id="UP000198640"/>
    </source>
</evidence>
<comment type="catalytic activity">
    <reaction evidence="4">
        <text>L-glutaminyl-[ribosomal protein uL3] + S-adenosyl-L-methionine = N(5)-methyl-L-glutaminyl-[ribosomal protein uL3] + S-adenosyl-L-homocysteine + H(+)</text>
        <dbReference type="Rhea" id="RHEA:45020"/>
        <dbReference type="Rhea" id="RHEA-COMP:11063"/>
        <dbReference type="Rhea" id="RHEA-COMP:11064"/>
        <dbReference type="ChEBI" id="CHEBI:15378"/>
        <dbReference type="ChEBI" id="CHEBI:30011"/>
        <dbReference type="ChEBI" id="CHEBI:57856"/>
        <dbReference type="ChEBI" id="CHEBI:59789"/>
        <dbReference type="ChEBI" id="CHEBI:61891"/>
        <dbReference type="EC" id="2.1.1.298"/>
    </reaction>
</comment>
<keyword evidence="7" id="KW-0689">Ribosomal protein</keyword>
<evidence type="ECO:0000259" key="5">
    <source>
        <dbReference type="Pfam" id="PF05175"/>
    </source>
</evidence>
<feature type="domain" description="Release factor glutamine methyltransferase N-terminal" evidence="6">
    <location>
        <begin position="39"/>
        <end position="100"/>
    </location>
</feature>
<dbReference type="GO" id="GO:0005840">
    <property type="term" value="C:ribosome"/>
    <property type="evidence" value="ECO:0007669"/>
    <property type="project" value="UniProtKB-KW"/>
</dbReference>